<evidence type="ECO:0000313" key="4">
    <source>
        <dbReference type="Proteomes" id="UP000424527"/>
    </source>
</evidence>
<sequence length="541" mass="60468">MWPDMDPVSHINSEKIEEALLNLQECIATAVDTRQRLETMGRTMSILATQVQLLTNNQRATTPSVARATSAVVPPPAPSVAQLTSAVLAAPARSAARSTRTVCPPPVLQECIATAVDTCQRLETMGHTISIMDTQVQLLTSKQQTTTPLAARPTSAVAAPPAPLAARPTSAVAAPPAPLAARPTPAVHAPPAHHRPPGGQRLICHRTLVCPSTSGTSVKEFQLGKRKMDLQGESSNWQSPTNRRCNDSETRPYTSETHQRSHLCPVKRNRQNLPFLVMDEFVRSKLNEWRLSEWIQRFQEIGNSQWLQCQQEHEERAACVQDCPSTSDTSGREFQLGKRKLDLQGESSNWESPTRKRRNDSETPSYTEKIILSEVKKIMKSVDHRIPNQDNKKLNSFLKTKISDLKTDKRELVGVFGKTGAGKSSLINAVTEQKKLLPSGSITACTSVMIKVEANMQNSKYEAHIEFITKEEWKDELWSAFNLLRDNAAQENDEDEDYRDTVEKLSALYGEEWKNKSYMKLSWIANISEKFQDFSNPKGRF</sequence>
<dbReference type="InterPro" id="IPR027417">
    <property type="entry name" value="P-loop_NTPase"/>
</dbReference>
<dbReference type="Pfam" id="PF00350">
    <property type="entry name" value="Dynamin_N"/>
    <property type="match status" value="1"/>
</dbReference>
<evidence type="ECO:0000259" key="2">
    <source>
        <dbReference type="Pfam" id="PF00350"/>
    </source>
</evidence>
<dbReference type="EMBL" id="REGW02000018">
    <property type="protein sequence ID" value="KAE8283192.1"/>
    <property type="molecule type" value="Genomic_DNA"/>
</dbReference>
<organism evidence="3 4">
    <name type="scientific">Larimichthys crocea</name>
    <name type="common">Large yellow croaker</name>
    <name type="synonym">Pseudosciaena crocea</name>
    <dbReference type="NCBI Taxonomy" id="215358"/>
    <lineage>
        <taxon>Eukaryota</taxon>
        <taxon>Metazoa</taxon>
        <taxon>Chordata</taxon>
        <taxon>Craniata</taxon>
        <taxon>Vertebrata</taxon>
        <taxon>Euteleostomi</taxon>
        <taxon>Actinopterygii</taxon>
        <taxon>Neopterygii</taxon>
        <taxon>Teleostei</taxon>
        <taxon>Neoteleostei</taxon>
        <taxon>Acanthomorphata</taxon>
        <taxon>Eupercaria</taxon>
        <taxon>Sciaenidae</taxon>
        <taxon>Larimichthys</taxon>
    </lineage>
</organism>
<dbReference type="InterPro" id="IPR053082">
    <property type="entry name" value="Nuclear_GTPase_SLIP-GC"/>
</dbReference>
<gene>
    <name evidence="3" type="ORF">D5F01_LYC18593</name>
</gene>
<protein>
    <submittedName>
        <fullName evidence="3">Nuclear GTPase SLIP-GC</fullName>
    </submittedName>
</protein>
<evidence type="ECO:0000313" key="3">
    <source>
        <dbReference type="EMBL" id="KAE8283192.1"/>
    </source>
</evidence>
<name>A0A6G0HVZ9_LARCR</name>
<feature type="compositionally biased region" description="Low complexity" evidence="1">
    <location>
        <begin position="175"/>
        <end position="190"/>
    </location>
</feature>
<feature type="region of interest" description="Disordered" evidence="1">
    <location>
        <begin position="175"/>
        <end position="200"/>
    </location>
</feature>
<dbReference type="GO" id="GO:0003924">
    <property type="term" value="F:GTPase activity"/>
    <property type="evidence" value="ECO:0007669"/>
    <property type="project" value="TreeGrafter"/>
</dbReference>
<keyword evidence="4" id="KW-1185">Reference proteome</keyword>
<dbReference type="Gene3D" id="3.40.50.300">
    <property type="entry name" value="P-loop containing nucleotide triphosphate hydrolases"/>
    <property type="match status" value="1"/>
</dbReference>
<dbReference type="SUPFAM" id="SSF52540">
    <property type="entry name" value="P-loop containing nucleoside triphosphate hydrolases"/>
    <property type="match status" value="1"/>
</dbReference>
<dbReference type="Proteomes" id="UP000424527">
    <property type="component" value="Unassembled WGS sequence"/>
</dbReference>
<feature type="compositionally biased region" description="Polar residues" evidence="1">
    <location>
        <begin position="232"/>
        <end position="243"/>
    </location>
</feature>
<evidence type="ECO:0000256" key="1">
    <source>
        <dbReference type="SAM" id="MobiDB-lite"/>
    </source>
</evidence>
<feature type="domain" description="Dynamin N-terminal" evidence="2">
    <location>
        <begin position="413"/>
        <end position="503"/>
    </location>
</feature>
<comment type="caution">
    <text evidence="3">The sequence shown here is derived from an EMBL/GenBank/DDBJ whole genome shotgun (WGS) entry which is preliminary data.</text>
</comment>
<reference evidence="3 4" key="1">
    <citation type="submission" date="2019-07" db="EMBL/GenBank/DDBJ databases">
        <title>Chromosome genome assembly for large yellow croaker.</title>
        <authorList>
            <person name="Xiao S."/>
        </authorList>
    </citation>
    <scope>NUCLEOTIDE SEQUENCE [LARGE SCALE GENOMIC DNA]</scope>
    <source>
        <strain evidence="3">JMULYC20181020</strain>
        <tissue evidence="3">Muscle</tissue>
    </source>
</reference>
<feature type="region of interest" description="Disordered" evidence="1">
    <location>
        <begin position="343"/>
        <end position="364"/>
    </location>
</feature>
<proteinExistence type="predicted"/>
<dbReference type="PANTHER" id="PTHR47308">
    <property type="entry name" value="NUCLEAR GTPASE SLIP-GC"/>
    <property type="match status" value="1"/>
</dbReference>
<dbReference type="AlphaFoldDB" id="A0A6G0HVZ9"/>
<accession>A0A6G0HVZ9</accession>
<feature type="region of interest" description="Disordered" evidence="1">
    <location>
        <begin position="229"/>
        <end position="262"/>
    </location>
</feature>
<dbReference type="PANTHER" id="PTHR47308:SF1">
    <property type="entry name" value="NUCLEAR GTPASE SLIP-GC"/>
    <property type="match status" value="1"/>
</dbReference>
<dbReference type="InterPro" id="IPR045063">
    <property type="entry name" value="Dynamin_N"/>
</dbReference>